<dbReference type="PROSITE" id="PS50181">
    <property type="entry name" value="FBOX"/>
    <property type="match status" value="1"/>
</dbReference>
<dbReference type="GeneID" id="54550978"/>
<evidence type="ECO:0000256" key="1">
    <source>
        <dbReference type="SAM" id="MobiDB-lite"/>
    </source>
</evidence>
<sequence>MTDCHIYKLPNELLLQILAPFPTPQLLPLTLLSHRIYALILRILRNRLLAASELHAYSLLLECFHDSAKLTEPPYFCAYQGTDGLTRYGSLGKLHESDGHAQSSDLAARLRELRNMYSRFRPHRRDLENDGRRVRPRPGDIPGSRTYPGTISDGYEGETVKQTLHLEGHELFTQLIAQSSLVKISPLRGLFTSCVEVEEGVVRIWREWLKNTAAKGDVGKTEGLNDERILWVSPAKNTGLRVNVKEKKIRRDTPILMSVDEDLPVSYEVEFEEFLVRTSHLMLMFEKSMVLEDNSPGKALVFRY</sequence>
<dbReference type="AlphaFoldDB" id="A0A6A6JQT1"/>
<feature type="domain" description="F-box" evidence="2">
    <location>
        <begin position="3"/>
        <end position="52"/>
    </location>
</feature>
<evidence type="ECO:0000259" key="2">
    <source>
        <dbReference type="PROSITE" id="PS50181"/>
    </source>
</evidence>
<dbReference type="RefSeq" id="XP_033656164.1">
    <property type="nucleotide sequence ID" value="XM_033797803.1"/>
</dbReference>
<organism evidence="3 4">
    <name type="scientific">Westerdykella ornata</name>
    <dbReference type="NCBI Taxonomy" id="318751"/>
    <lineage>
        <taxon>Eukaryota</taxon>
        <taxon>Fungi</taxon>
        <taxon>Dikarya</taxon>
        <taxon>Ascomycota</taxon>
        <taxon>Pezizomycotina</taxon>
        <taxon>Dothideomycetes</taxon>
        <taxon>Pleosporomycetidae</taxon>
        <taxon>Pleosporales</taxon>
        <taxon>Sporormiaceae</taxon>
        <taxon>Westerdykella</taxon>
    </lineage>
</organism>
<protein>
    <recommendedName>
        <fullName evidence="2">F-box domain-containing protein</fullName>
    </recommendedName>
</protein>
<dbReference type="OrthoDB" id="9981546at2759"/>
<proteinExistence type="predicted"/>
<dbReference type="Proteomes" id="UP000800097">
    <property type="component" value="Unassembled WGS sequence"/>
</dbReference>
<name>A0A6A6JQT1_WESOR</name>
<accession>A0A6A6JQT1</accession>
<keyword evidence="4" id="KW-1185">Reference proteome</keyword>
<reference evidence="3" key="1">
    <citation type="journal article" date="2020" name="Stud. Mycol.">
        <title>101 Dothideomycetes genomes: a test case for predicting lifestyles and emergence of pathogens.</title>
        <authorList>
            <person name="Haridas S."/>
            <person name="Albert R."/>
            <person name="Binder M."/>
            <person name="Bloem J."/>
            <person name="Labutti K."/>
            <person name="Salamov A."/>
            <person name="Andreopoulos B."/>
            <person name="Baker S."/>
            <person name="Barry K."/>
            <person name="Bills G."/>
            <person name="Bluhm B."/>
            <person name="Cannon C."/>
            <person name="Castanera R."/>
            <person name="Culley D."/>
            <person name="Daum C."/>
            <person name="Ezra D."/>
            <person name="Gonzalez J."/>
            <person name="Henrissat B."/>
            <person name="Kuo A."/>
            <person name="Liang C."/>
            <person name="Lipzen A."/>
            <person name="Lutzoni F."/>
            <person name="Magnuson J."/>
            <person name="Mondo S."/>
            <person name="Nolan M."/>
            <person name="Ohm R."/>
            <person name="Pangilinan J."/>
            <person name="Park H.-J."/>
            <person name="Ramirez L."/>
            <person name="Alfaro M."/>
            <person name="Sun H."/>
            <person name="Tritt A."/>
            <person name="Yoshinaga Y."/>
            <person name="Zwiers L.-H."/>
            <person name="Turgeon B."/>
            <person name="Goodwin S."/>
            <person name="Spatafora J."/>
            <person name="Crous P."/>
            <person name="Grigoriev I."/>
        </authorList>
    </citation>
    <scope>NUCLEOTIDE SEQUENCE</scope>
    <source>
        <strain evidence="3">CBS 379.55</strain>
    </source>
</reference>
<dbReference type="EMBL" id="ML986487">
    <property type="protein sequence ID" value="KAF2278625.1"/>
    <property type="molecule type" value="Genomic_DNA"/>
</dbReference>
<feature type="region of interest" description="Disordered" evidence="1">
    <location>
        <begin position="125"/>
        <end position="154"/>
    </location>
</feature>
<evidence type="ECO:0000313" key="4">
    <source>
        <dbReference type="Proteomes" id="UP000800097"/>
    </source>
</evidence>
<dbReference type="InterPro" id="IPR001810">
    <property type="entry name" value="F-box_dom"/>
</dbReference>
<evidence type="ECO:0000313" key="3">
    <source>
        <dbReference type="EMBL" id="KAF2278625.1"/>
    </source>
</evidence>
<gene>
    <name evidence="3" type="ORF">EI97DRAFT_430893</name>
</gene>